<comment type="caution">
    <text evidence="2">The sequence shown here is derived from an EMBL/GenBank/DDBJ whole genome shotgun (WGS) entry which is preliminary data.</text>
</comment>
<dbReference type="EMBL" id="JACARG010000036">
    <property type="protein sequence ID" value="NWE14681.1"/>
    <property type="molecule type" value="Genomic_DNA"/>
</dbReference>
<dbReference type="PANTHER" id="PTHR42678">
    <property type="entry name" value="AMIDASE"/>
    <property type="match status" value="1"/>
</dbReference>
<dbReference type="InterPro" id="IPR036928">
    <property type="entry name" value="AS_sf"/>
</dbReference>
<proteinExistence type="predicted"/>
<dbReference type="Proteomes" id="UP000531950">
    <property type="component" value="Unassembled WGS sequence"/>
</dbReference>
<gene>
    <name evidence="2" type="ORF">HX822_17200</name>
</gene>
<sequence>MAADMARPDGPGSASLVRDSLKLIANVDKGLQGGNAFIEINPDALENARALDQERAVGKVRGPLHGVPIALKDVFETGDKMQTSGGSMALVGKPASKHARVVDNLLKAGVVIIGKTNMSELSNFRSDISTSGWSSRGGQTLNPHRLNGQPAGSSTGSAVAVAQGVVPLALGVETNGSIIAPAAYNGVIGFKPTVGLVSTEGVMTSSRQDTVGTFTRNVRDAAQALDAMTETDRYTAGLNDDALKGKRIGYTPLPELSADDAEDPDIKADRQHFADALKLLQAKGAILVPVGRLAAGLSGDIHASYSLALYADVKQKLEAYLAGREGLPVKSLSELIEFNERNNGPGVPDQGLLTMINDLDISDEVREGLWAAIGPIFEGALKTPLTEHKLDAIVSNFLSGSYYYAAAAGYPGISVPSGMDDDGMPTALHFYGASLSEPTLLSVAYGYEQASLAIREPAFIPGPG</sequence>
<dbReference type="PANTHER" id="PTHR42678:SF34">
    <property type="entry name" value="OS04G0183300 PROTEIN"/>
    <property type="match status" value="1"/>
</dbReference>
<dbReference type="SUPFAM" id="SSF75304">
    <property type="entry name" value="Amidase signature (AS) enzymes"/>
    <property type="match status" value="1"/>
</dbReference>
<accession>A0A7Y8EHH1</accession>
<dbReference type="RefSeq" id="WP_177078666.1">
    <property type="nucleotide sequence ID" value="NZ_JACARG010000036.1"/>
</dbReference>
<evidence type="ECO:0000259" key="1">
    <source>
        <dbReference type="Pfam" id="PF01425"/>
    </source>
</evidence>
<dbReference type="InterPro" id="IPR023631">
    <property type="entry name" value="Amidase_dom"/>
</dbReference>
<evidence type="ECO:0000313" key="2">
    <source>
        <dbReference type="EMBL" id="NWE14681.1"/>
    </source>
</evidence>
<name>A0A7Y8EHH1_9PSED</name>
<reference evidence="2 3" key="1">
    <citation type="submission" date="2020-04" db="EMBL/GenBank/DDBJ databases">
        <title>Molecular characterization of pseudomonads from Agaricus bisporus reveal novel blotch 2 pathogens in Western Europe.</title>
        <authorList>
            <person name="Taparia T."/>
            <person name="Krijger M."/>
            <person name="Haynes E."/>
            <person name="Elpinstone J.G."/>
            <person name="Noble R."/>
            <person name="Van Der Wolf J."/>
        </authorList>
    </citation>
    <scope>NUCLEOTIDE SEQUENCE [LARGE SCALE GENOMIC DNA]</scope>
    <source>
        <strain evidence="2 3">IPO3782</strain>
    </source>
</reference>
<feature type="domain" description="Amidase" evidence="1">
    <location>
        <begin position="17"/>
        <end position="323"/>
    </location>
</feature>
<evidence type="ECO:0000313" key="3">
    <source>
        <dbReference type="Proteomes" id="UP000531950"/>
    </source>
</evidence>
<protein>
    <submittedName>
        <fullName evidence="2">Peptide amidase</fullName>
    </submittedName>
</protein>
<dbReference type="AlphaFoldDB" id="A0A7Y8EHH1"/>
<organism evidence="2 3">
    <name type="scientific">Pseudomonas yamanorum</name>
    <dbReference type="NCBI Taxonomy" id="515393"/>
    <lineage>
        <taxon>Bacteria</taxon>
        <taxon>Pseudomonadati</taxon>
        <taxon>Pseudomonadota</taxon>
        <taxon>Gammaproteobacteria</taxon>
        <taxon>Pseudomonadales</taxon>
        <taxon>Pseudomonadaceae</taxon>
        <taxon>Pseudomonas</taxon>
    </lineage>
</organism>
<dbReference type="Pfam" id="PF01425">
    <property type="entry name" value="Amidase"/>
    <property type="match status" value="1"/>
</dbReference>
<dbReference type="Gene3D" id="3.90.1300.10">
    <property type="entry name" value="Amidase signature (AS) domain"/>
    <property type="match status" value="1"/>
</dbReference>